<gene>
    <name evidence="6" type="ORF">DFJ64_3188</name>
</gene>
<dbReference type="FunFam" id="3.40.50.300:FF:000016">
    <property type="entry name" value="Oligopeptide ABC transporter ATP-binding component"/>
    <property type="match status" value="1"/>
</dbReference>
<evidence type="ECO:0000313" key="7">
    <source>
        <dbReference type="Proteomes" id="UP000256485"/>
    </source>
</evidence>
<evidence type="ECO:0000256" key="4">
    <source>
        <dbReference type="ARBA" id="ARBA00022840"/>
    </source>
</evidence>
<evidence type="ECO:0000256" key="1">
    <source>
        <dbReference type="ARBA" id="ARBA00005417"/>
    </source>
</evidence>
<reference evidence="6 7" key="1">
    <citation type="submission" date="2018-08" db="EMBL/GenBank/DDBJ databases">
        <title>Sequencing the genomes of 1000 actinobacteria strains.</title>
        <authorList>
            <person name="Klenk H.-P."/>
        </authorList>
    </citation>
    <scope>NUCLEOTIDE SEQUENCE [LARGE SCALE GENOMIC DNA]</scope>
    <source>
        <strain evidence="6 7">DSM 22891</strain>
    </source>
</reference>
<dbReference type="SMART" id="SM00382">
    <property type="entry name" value="AAA"/>
    <property type="match status" value="1"/>
</dbReference>
<keyword evidence="3" id="KW-0547">Nucleotide-binding</keyword>
<dbReference type="PANTHER" id="PTHR43776">
    <property type="entry name" value="TRANSPORT ATP-BINDING PROTEIN"/>
    <property type="match status" value="1"/>
</dbReference>
<dbReference type="PANTHER" id="PTHR43776:SF7">
    <property type="entry name" value="D,D-DIPEPTIDE TRANSPORT ATP-BINDING PROTEIN DDPF-RELATED"/>
    <property type="match status" value="1"/>
</dbReference>
<keyword evidence="7" id="KW-1185">Reference proteome</keyword>
<dbReference type="PROSITE" id="PS00211">
    <property type="entry name" value="ABC_TRANSPORTER_1"/>
    <property type="match status" value="1"/>
</dbReference>
<keyword evidence="4 6" id="KW-0067">ATP-binding</keyword>
<comment type="caution">
    <text evidence="6">The sequence shown here is derived from an EMBL/GenBank/DDBJ whole genome shotgun (WGS) entry which is preliminary data.</text>
</comment>
<dbReference type="AlphaFoldDB" id="A0A3D9VF13"/>
<sequence>MVGTRPVLEADDLVKHFVVRVNGVKRTVRAVDGVSLRLDRGRCLGLVGESGCGKTTTGRLIVGLDEPTSGRIVLDGQPLHRLNGRVSRAVRRRIQMVFQDPHASLDPRMTAAQSVAEPLRVSGVPRREIASRVSELLRRVGLDDDIGRRRPGALSGGQRQRVGIARALALRPSVLVADEPTSALDVSVRAQVVNLLRDLQRELSLTMLFISHDLSTVRYLCDEVAVMYLGRIVEYGPTDEVFDHPRHPYTRALLDAVPVPDPAVERARASVVLEGDVPDPSAPPSGCAFRTRCPRVVEECAVERPRLRSVGTGWLAACHRADNARS</sequence>
<dbReference type="InterPro" id="IPR003439">
    <property type="entry name" value="ABC_transporter-like_ATP-bd"/>
</dbReference>
<dbReference type="EMBL" id="QTUC01000001">
    <property type="protein sequence ID" value="REF37735.1"/>
    <property type="molecule type" value="Genomic_DNA"/>
</dbReference>
<dbReference type="OrthoDB" id="5357528at2"/>
<feature type="domain" description="ABC transporter" evidence="5">
    <location>
        <begin position="8"/>
        <end position="254"/>
    </location>
</feature>
<accession>A0A3D9VF13</accession>
<proteinExistence type="inferred from homology"/>
<dbReference type="GO" id="GO:0055085">
    <property type="term" value="P:transmembrane transport"/>
    <property type="evidence" value="ECO:0007669"/>
    <property type="project" value="UniProtKB-ARBA"/>
</dbReference>
<dbReference type="RefSeq" id="WP_115851140.1">
    <property type="nucleotide sequence ID" value="NZ_QTUC01000001.1"/>
</dbReference>
<dbReference type="GO" id="GO:0016887">
    <property type="term" value="F:ATP hydrolysis activity"/>
    <property type="evidence" value="ECO:0007669"/>
    <property type="project" value="InterPro"/>
</dbReference>
<dbReference type="InterPro" id="IPR050319">
    <property type="entry name" value="ABC_transp_ATP-bind"/>
</dbReference>
<dbReference type="Gene3D" id="3.40.50.300">
    <property type="entry name" value="P-loop containing nucleotide triphosphate hydrolases"/>
    <property type="match status" value="1"/>
</dbReference>
<dbReference type="Pfam" id="PF08352">
    <property type="entry name" value="oligo_HPY"/>
    <property type="match status" value="1"/>
</dbReference>
<dbReference type="GO" id="GO:0015833">
    <property type="term" value="P:peptide transport"/>
    <property type="evidence" value="ECO:0007669"/>
    <property type="project" value="InterPro"/>
</dbReference>
<dbReference type="PROSITE" id="PS50893">
    <property type="entry name" value="ABC_TRANSPORTER_2"/>
    <property type="match status" value="1"/>
</dbReference>
<dbReference type="NCBIfam" id="TIGR01727">
    <property type="entry name" value="oligo_HPY"/>
    <property type="match status" value="1"/>
</dbReference>
<evidence type="ECO:0000313" key="6">
    <source>
        <dbReference type="EMBL" id="REF37735.1"/>
    </source>
</evidence>
<organism evidence="6 7">
    <name type="scientific">Thermasporomyces composti</name>
    <dbReference type="NCBI Taxonomy" id="696763"/>
    <lineage>
        <taxon>Bacteria</taxon>
        <taxon>Bacillati</taxon>
        <taxon>Actinomycetota</taxon>
        <taxon>Actinomycetes</taxon>
        <taxon>Propionibacteriales</taxon>
        <taxon>Nocardioidaceae</taxon>
        <taxon>Thermasporomyces</taxon>
    </lineage>
</organism>
<evidence type="ECO:0000256" key="2">
    <source>
        <dbReference type="ARBA" id="ARBA00022448"/>
    </source>
</evidence>
<evidence type="ECO:0000259" key="5">
    <source>
        <dbReference type="PROSITE" id="PS50893"/>
    </source>
</evidence>
<dbReference type="CDD" id="cd03257">
    <property type="entry name" value="ABC_NikE_OppD_transporters"/>
    <property type="match status" value="1"/>
</dbReference>
<dbReference type="Pfam" id="PF00005">
    <property type="entry name" value="ABC_tran"/>
    <property type="match status" value="1"/>
</dbReference>
<dbReference type="InterPro" id="IPR017871">
    <property type="entry name" value="ABC_transporter-like_CS"/>
</dbReference>
<dbReference type="InterPro" id="IPR013563">
    <property type="entry name" value="Oligopep_ABC_C"/>
</dbReference>
<dbReference type="GO" id="GO:0005524">
    <property type="term" value="F:ATP binding"/>
    <property type="evidence" value="ECO:0007669"/>
    <property type="project" value="UniProtKB-KW"/>
</dbReference>
<dbReference type="InterPro" id="IPR027417">
    <property type="entry name" value="P-loop_NTPase"/>
</dbReference>
<dbReference type="InterPro" id="IPR003593">
    <property type="entry name" value="AAA+_ATPase"/>
</dbReference>
<protein>
    <submittedName>
        <fullName evidence="6">Peptide/nickel transport system ATP-binding protein</fullName>
    </submittedName>
</protein>
<dbReference type="SUPFAM" id="SSF52540">
    <property type="entry name" value="P-loop containing nucleoside triphosphate hydrolases"/>
    <property type="match status" value="1"/>
</dbReference>
<evidence type="ECO:0000256" key="3">
    <source>
        <dbReference type="ARBA" id="ARBA00022741"/>
    </source>
</evidence>
<dbReference type="Proteomes" id="UP000256485">
    <property type="component" value="Unassembled WGS sequence"/>
</dbReference>
<name>A0A3D9VF13_THECX</name>
<keyword evidence="2" id="KW-0813">Transport</keyword>
<comment type="similarity">
    <text evidence="1">Belongs to the ABC transporter superfamily.</text>
</comment>